<keyword evidence="1" id="KW-1133">Transmembrane helix</keyword>
<dbReference type="Proteomes" id="UP000184211">
    <property type="component" value="Unassembled WGS sequence"/>
</dbReference>
<reference evidence="3" key="1">
    <citation type="submission" date="2016-11" db="EMBL/GenBank/DDBJ databases">
        <authorList>
            <person name="Varghese N."/>
            <person name="Submissions S."/>
        </authorList>
    </citation>
    <scope>NUCLEOTIDE SEQUENCE [LARGE SCALE GENOMIC DNA]</scope>
    <source>
        <strain evidence="3">DSM 28223</strain>
    </source>
</reference>
<feature type="transmembrane region" description="Helical" evidence="1">
    <location>
        <begin position="73"/>
        <end position="94"/>
    </location>
</feature>
<proteinExistence type="predicted"/>
<gene>
    <name evidence="2" type="ORF">SAMN04488044_0681</name>
</gene>
<keyword evidence="1" id="KW-0472">Membrane</keyword>
<evidence type="ECO:0000313" key="3">
    <source>
        <dbReference type="Proteomes" id="UP000184211"/>
    </source>
</evidence>
<evidence type="ECO:0000313" key="2">
    <source>
        <dbReference type="EMBL" id="SHG40606.1"/>
    </source>
</evidence>
<dbReference type="RefSeq" id="WP_072790508.1">
    <property type="nucleotide sequence ID" value="NZ_FQWM01000001.1"/>
</dbReference>
<feature type="transmembrane region" description="Helical" evidence="1">
    <location>
        <begin position="12"/>
        <end position="32"/>
    </location>
</feature>
<accession>A0A1M5JJ47</accession>
<organism evidence="2 3">
    <name type="scientific">Cognatishimia maritima</name>
    <dbReference type="NCBI Taxonomy" id="870908"/>
    <lineage>
        <taxon>Bacteria</taxon>
        <taxon>Pseudomonadati</taxon>
        <taxon>Pseudomonadota</taxon>
        <taxon>Alphaproteobacteria</taxon>
        <taxon>Rhodobacterales</taxon>
        <taxon>Paracoccaceae</taxon>
        <taxon>Cognatishimia</taxon>
    </lineage>
</organism>
<dbReference type="STRING" id="870908.SAMN04488044_0681"/>
<dbReference type="EMBL" id="FQWM01000001">
    <property type="protein sequence ID" value="SHG40606.1"/>
    <property type="molecule type" value="Genomic_DNA"/>
</dbReference>
<keyword evidence="1" id="KW-0812">Transmembrane</keyword>
<protein>
    <submittedName>
        <fullName evidence="2">Uncharacterized protein</fullName>
    </submittedName>
</protein>
<sequence>MFVSVYLQRRRILFGMFFYFLSGLLLYGRFGGWAFPEFVIIQALLLAVTLGLLAALLIPMFPSYRNVFETSAIITFLMRIAEAFGFVGDFGMIFETSWGYAAFGIGFAVLLNFLYGAWWSKTSVRLSWAGISSFETNANIAEAWKKLVPKADCPNEFYTGTLYEFSEIEDPNFSHKMKIRQGGPNFSEIQVMVVEENACSNFAYDFSADVSERNRGSYSGHWKIEMSPTETGTKVKVEDRVTATTPAYALSFWFDDLGGQAAVSMKRILEGHRDPTILGWVRRQVSVLS</sequence>
<keyword evidence="3" id="KW-1185">Reference proteome</keyword>
<name>A0A1M5JJ47_9RHOB</name>
<feature type="transmembrane region" description="Helical" evidence="1">
    <location>
        <begin position="38"/>
        <end position="61"/>
    </location>
</feature>
<dbReference type="AlphaFoldDB" id="A0A1M5JJ47"/>
<evidence type="ECO:0000256" key="1">
    <source>
        <dbReference type="SAM" id="Phobius"/>
    </source>
</evidence>
<dbReference type="OrthoDB" id="7861870at2"/>
<feature type="transmembrane region" description="Helical" evidence="1">
    <location>
        <begin position="100"/>
        <end position="118"/>
    </location>
</feature>